<evidence type="ECO:0000256" key="1">
    <source>
        <dbReference type="ARBA" id="ARBA00008853"/>
    </source>
</evidence>
<evidence type="ECO:0000259" key="2">
    <source>
        <dbReference type="Pfam" id="PF08450"/>
    </source>
</evidence>
<dbReference type="SUPFAM" id="SSF63829">
    <property type="entry name" value="Calcium-dependent phosphotriesterase"/>
    <property type="match status" value="1"/>
</dbReference>
<dbReference type="Proteomes" id="UP001501020">
    <property type="component" value="Unassembled WGS sequence"/>
</dbReference>
<dbReference type="EMBL" id="BAAAMR010000018">
    <property type="protein sequence ID" value="GAA2132959.1"/>
    <property type="molecule type" value="Genomic_DNA"/>
</dbReference>
<dbReference type="InterPro" id="IPR005511">
    <property type="entry name" value="SMP-30"/>
</dbReference>
<dbReference type="RefSeq" id="WP_344265550.1">
    <property type="nucleotide sequence ID" value="NZ_BAAAMR010000018.1"/>
</dbReference>
<evidence type="ECO:0000313" key="4">
    <source>
        <dbReference type="Proteomes" id="UP001501020"/>
    </source>
</evidence>
<sequence>MTWTVLENAGPWELGEGLRATADGFVAVDLLAGRLYRLEPTTLLASVPFPLGAVAPIQDSDAWIAAADTGIALLNGDGTVDWLARPEDGAPTPMRMNDGTADPSGRFWAGSMAYDGTPGTGSLYRVDHDGTVHTAMDGLNIPNGPVFTPDGRTMYLADSAQGVIYRVPVDPSSGEPGEREVFARVPDGSPDGMAVDTEGCLWSAVWGASAVHRYAPSGDLLTVFPLPASQPTSVCLSPEPPYRVLVTTATHGLKAPAPADGRVLTTETTVAGYPAAPFRLAADDHGET</sequence>
<feature type="domain" description="SMP-30/Gluconolactonase/LRE-like region" evidence="2">
    <location>
        <begin position="14"/>
        <end position="249"/>
    </location>
</feature>
<dbReference type="InterPro" id="IPR011042">
    <property type="entry name" value="6-blade_b-propeller_TolB-like"/>
</dbReference>
<dbReference type="PRINTS" id="PR01790">
    <property type="entry name" value="SMP30FAMILY"/>
</dbReference>
<protein>
    <submittedName>
        <fullName evidence="3">SMP-30/gluconolactonase/LRE family protein</fullName>
    </submittedName>
</protein>
<reference evidence="4" key="1">
    <citation type="journal article" date="2019" name="Int. J. Syst. Evol. Microbiol.">
        <title>The Global Catalogue of Microorganisms (GCM) 10K type strain sequencing project: providing services to taxonomists for standard genome sequencing and annotation.</title>
        <authorList>
            <consortium name="The Broad Institute Genomics Platform"/>
            <consortium name="The Broad Institute Genome Sequencing Center for Infectious Disease"/>
            <person name="Wu L."/>
            <person name="Ma J."/>
        </authorList>
    </citation>
    <scope>NUCLEOTIDE SEQUENCE [LARGE SCALE GENOMIC DNA]</scope>
    <source>
        <strain evidence="4">JCM 13850</strain>
    </source>
</reference>
<name>A0ABP5KLH3_9ACTN</name>
<organism evidence="3 4">
    <name type="scientific">Actinomadura napierensis</name>
    <dbReference type="NCBI Taxonomy" id="267854"/>
    <lineage>
        <taxon>Bacteria</taxon>
        <taxon>Bacillati</taxon>
        <taxon>Actinomycetota</taxon>
        <taxon>Actinomycetes</taxon>
        <taxon>Streptosporangiales</taxon>
        <taxon>Thermomonosporaceae</taxon>
        <taxon>Actinomadura</taxon>
    </lineage>
</organism>
<comment type="similarity">
    <text evidence="1">Belongs to the SMP-30/CGR1 family.</text>
</comment>
<dbReference type="PANTHER" id="PTHR10907">
    <property type="entry name" value="REGUCALCIN"/>
    <property type="match status" value="1"/>
</dbReference>
<gene>
    <name evidence="3" type="ORF">GCM10009727_26070</name>
</gene>
<accession>A0ABP5KLH3</accession>
<dbReference type="Gene3D" id="2.120.10.30">
    <property type="entry name" value="TolB, C-terminal domain"/>
    <property type="match status" value="1"/>
</dbReference>
<keyword evidence="4" id="KW-1185">Reference proteome</keyword>
<dbReference type="PANTHER" id="PTHR10907:SF47">
    <property type="entry name" value="REGUCALCIN"/>
    <property type="match status" value="1"/>
</dbReference>
<dbReference type="Pfam" id="PF08450">
    <property type="entry name" value="SGL"/>
    <property type="match status" value="1"/>
</dbReference>
<evidence type="ECO:0000313" key="3">
    <source>
        <dbReference type="EMBL" id="GAA2132959.1"/>
    </source>
</evidence>
<proteinExistence type="inferred from homology"/>
<comment type="caution">
    <text evidence="3">The sequence shown here is derived from an EMBL/GenBank/DDBJ whole genome shotgun (WGS) entry which is preliminary data.</text>
</comment>
<dbReference type="InterPro" id="IPR013658">
    <property type="entry name" value="SGL"/>
</dbReference>